<dbReference type="Gene3D" id="3.40.50.720">
    <property type="entry name" value="NAD(P)-binding Rossmann-like Domain"/>
    <property type="match status" value="1"/>
</dbReference>
<dbReference type="PANTHER" id="PTHR32487">
    <property type="entry name" value="3-OXO-DELTA(4,5)-STEROID 5-BETA-REDUCTASE"/>
    <property type="match status" value="1"/>
</dbReference>
<feature type="domain" description="PRISE-like Rossmann-fold" evidence="1">
    <location>
        <begin position="16"/>
        <end position="318"/>
    </location>
</feature>
<keyword evidence="3" id="KW-1185">Reference proteome</keyword>
<sequence>MAAISSVEKYKQPKVAFVSGANGISGSAIVEHLIRQPASEWSKIIVTSRRPLPNYWADARIEFVAVDFLEPIMDNIQKLTPVCADVTHTFYTSYVHSNDLKSLPAKNVPLFQNFLDVIDTVAPRLQRYYGPHLGFLKAPAEESHLRYEDNGDNFYYNQEDYLRDVQAKRNTWTWNVIRPTGIIGFTPLPNGMSEAFNLAVYFLLCRELDQPPFFPGNPFMWSGVSQKSYSPSIADLAVYVSTNDHCANEAFNHANGEVIVWKTFWPKLAGYWGMECPEPKFENVKRDPHGLLLEFDLVEWAKDKKEVWDRVVDKYGGKKEAFEWTDWRYLNWTVGREWTTHVSLEKAREFGWTRFDGNYASFVATFTVLEQTGVLPKHA</sequence>
<dbReference type="PANTHER" id="PTHR32487:SF0">
    <property type="entry name" value="3-OXO-DELTA(4,5)-STEROID 5-BETA-REDUCTASE"/>
    <property type="match status" value="1"/>
</dbReference>
<dbReference type="InterPro" id="IPR036291">
    <property type="entry name" value="NAD(P)-bd_dom_sf"/>
</dbReference>
<reference evidence="2" key="1">
    <citation type="submission" date="2021-12" db="EMBL/GenBank/DDBJ databases">
        <title>Convergent genome expansion in fungi linked to evolution of root-endophyte symbiosis.</title>
        <authorList>
            <consortium name="DOE Joint Genome Institute"/>
            <person name="Ke Y.-H."/>
            <person name="Bonito G."/>
            <person name="Liao H.-L."/>
            <person name="Looney B."/>
            <person name="Rojas-Flechas A."/>
            <person name="Nash J."/>
            <person name="Hameed K."/>
            <person name="Schadt C."/>
            <person name="Martin F."/>
            <person name="Crous P.W."/>
            <person name="Miettinen O."/>
            <person name="Magnuson J.K."/>
            <person name="Labbe J."/>
            <person name="Jacobson D."/>
            <person name="Doktycz M.J."/>
            <person name="Veneault-Fourrey C."/>
            <person name="Kuo A."/>
            <person name="Mondo S."/>
            <person name="Calhoun S."/>
            <person name="Riley R."/>
            <person name="Ohm R."/>
            <person name="LaButti K."/>
            <person name="Andreopoulos B."/>
            <person name="Pangilinan J."/>
            <person name="Nolan M."/>
            <person name="Tritt A."/>
            <person name="Clum A."/>
            <person name="Lipzen A."/>
            <person name="Daum C."/>
            <person name="Barry K."/>
            <person name="Grigoriev I.V."/>
            <person name="Vilgalys R."/>
        </authorList>
    </citation>
    <scope>NUCLEOTIDE SEQUENCE</scope>
    <source>
        <strain evidence="2">PMI_201</strain>
    </source>
</reference>
<dbReference type="Proteomes" id="UP001201262">
    <property type="component" value="Unassembled WGS sequence"/>
</dbReference>
<gene>
    <name evidence="2" type="ORF">BGW36DRAFT_406639</name>
</gene>
<accession>A0AAD4KRD3</accession>
<dbReference type="AlphaFoldDB" id="A0AAD4KRD3"/>
<evidence type="ECO:0000313" key="2">
    <source>
        <dbReference type="EMBL" id="KAH8698734.1"/>
    </source>
</evidence>
<protein>
    <submittedName>
        <fullName evidence="2">Nucleoside-diphosphate-sugar epimerase GsfE</fullName>
    </submittedName>
</protein>
<dbReference type="SUPFAM" id="SSF51735">
    <property type="entry name" value="NAD(P)-binding Rossmann-fold domains"/>
    <property type="match status" value="1"/>
</dbReference>
<name>A0AAD4KRD3_9EURO</name>
<evidence type="ECO:0000313" key="3">
    <source>
        <dbReference type="Proteomes" id="UP001201262"/>
    </source>
</evidence>
<proteinExistence type="predicted"/>
<dbReference type="GeneID" id="70249294"/>
<evidence type="ECO:0000259" key="1">
    <source>
        <dbReference type="Pfam" id="PF22917"/>
    </source>
</evidence>
<dbReference type="Pfam" id="PF22917">
    <property type="entry name" value="PRISE"/>
    <property type="match status" value="1"/>
</dbReference>
<dbReference type="CDD" id="cd08948">
    <property type="entry name" value="5beta-POR_like_SDR_a"/>
    <property type="match status" value="1"/>
</dbReference>
<dbReference type="InterPro" id="IPR055222">
    <property type="entry name" value="PRISE-like_Rossmann-fold"/>
</dbReference>
<dbReference type="EMBL" id="JAJTJA010000005">
    <property type="protein sequence ID" value="KAH8698734.1"/>
    <property type="molecule type" value="Genomic_DNA"/>
</dbReference>
<dbReference type="RefSeq" id="XP_046073198.1">
    <property type="nucleotide sequence ID" value="XM_046219007.1"/>
</dbReference>
<organism evidence="2 3">
    <name type="scientific">Talaromyces proteolyticus</name>
    <dbReference type="NCBI Taxonomy" id="1131652"/>
    <lineage>
        <taxon>Eukaryota</taxon>
        <taxon>Fungi</taxon>
        <taxon>Dikarya</taxon>
        <taxon>Ascomycota</taxon>
        <taxon>Pezizomycotina</taxon>
        <taxon>Eurotiomycetes</taxon>
        <taxon>Eurotiomycetidae</taxon>
        <taxon>Eurotiales</taxon>
        <taxon>Trichocomaceae</taxon>
        <taxon>Talaromyces</taxon>
        <taxon>Talaromyces sect. Bacilispori</taxon>
    </lineage>
</organism>
<comment type="caution">
    <text evidence="2">The sequence shown here is derived from an EMBL/GenBank/DDBJ whole genome shotgun (WGS) entry which is preliminary data.</text>
</comment>